<dbReference type="InterPro" id="IPR002110">
    <property type="entry name" value="Ankyrin_rpt"/>
</dbReference>
<evidence type="ECO:0000256" key="1">
    <source>
        <dbReference type="ARBA" id="ARBA00004141"/>
    </source>
</evidence>
<dbReference type="PANTHER" id="PTHR24186:SF37">
    <property type="entry name" value="PGG DOMAIN-CONTAINING PROTEIN"/>
    <property type="match status" value="1"/>
</dbReference>
<dbReference type="GO" id="GO:0005886">
    <property type="term" value="C:plasma membrane"/>
    <property type="evidence" value="ECO:0007669"/>
    <property type="project" value="UniProtKB-SubCell"/>
</dbReference>
<keyword evidence="3 10" id="KW-0812">Transmembrane</keyword>
<feature type="transmembrane region" description="Helical" evidence="10">
    <location>
        <begin position="464"/>
        <end position="491"/>
    </location>
</feature>
<accession>A0AAN9LMJ0</accession>
<evidence type="ECO:0000313" key="12">
    <source>
        <dbReference type="EMBL" id="KAK7336954.1"/>
    </source>
</evidence>
<dbReference type="AlphaFoldDB" id="A0AAN9LMJ0"/>
<dbReference type="PANTHER" id="PTHR24186">
    <property type="entry name" value="PROTEIN PHOSPHATASE 1 REGULATORY SUBUNIT"/>
    <property type="match status" value="1"/>
</dbReference>
<comment type="caution">
    <text evidence="12">The sequence shown here is derived from an EMBL/GenBank/DDBJ whole genome shotgun (WGS) entry which is preliminary data.</text>
</comment>
<dbReference type="InterPro" id="IPR026961">
    <property type="entry name" value="PGG_dom"/>
</dbReference>
<evidence type="ECO:0000256" key="8">
    <source>
        <dbReference type="PROSITE-ProRule" id="PRU00023"/>
    </source>
</evidence>
<feature type="region of interest" description="Disordered" evidence="9">
    <location>
        <begin position="293"/>
        <end position="346"/>
    </location>
</feature>
<evidence type="ECO:0000313" key="13">
    <source>
        <dbReference type="Proteomes" id="UP001367508"/>
    </source>
</evidence>
<dbReference type="SMART" id="SM00248">
    <property type="entry name" value="ANK"/>
    <property type="match status" value="5"/>
</dbReference>
<proteinExistence type="predicted"/>
<comment type="subcellular location">
    <subcellularLocation>
        <location evidence="2">Cell membrane</location>
        <topology evidence="2">Peripheral membrane protein</topology>
        <orientation evidence="2">Cytoplasmic side</orientation>
    </subcellularLocation>
    <subcellularLocation>
        <location evidence="1">Membrane</location>
        <topology evidence="1">Multi-pass membrane protein</topology>
    </subcellularLocation>
</comment>
<feature type="compositionally biased region" description="Pro residues" evidence="9">
    <location>
        <begin position="298"/>
        <end position="326"/>
    </location>
</feature>
<keyword evidence="5 10" id="KW-1133">Transmembrane helix</keyword>
<dbReference type="Pfam" id="PF00023">
    <property type="entry name" value="Ank"/>
    <property type="match status" value="1"/>
</dbReference>
<dbReference type="Gene3D" id="1.25.40.20">
    <property type="entry name" value="Ankyrin repeat-containing domain"/>
    <property type="match status" value="1"/>
</dbReference>
<name>A0AAN9LMJ0_CANGL</name>
<sequence>METMEHPKQLDDAMRELYEASLNGCANTLNTLIQRDPLILSKVSLYPFTETPLHIASLLGHLEFCEVVLDKNPTLASEVNSEGRCPLHLASAKGHAQIVKALLMTNPDMCLVRDKDDMLPLHFAAMRGRVEAIKELIKAKPDSIWEMTETHHGSVLHLCVRYNHLEALKFLVESVRGDNQLLSVKDKEDNTVLHLAVRGRQFKIIKYLLSLSEMSTSINCLNREGLTAIHMSERCPRDFTSLTEHIITERVQKPINKVIAQEQDSSPSLVNYKQQITMSQSIAMAVIQQETLSASNNDPPPQASPPSPCSPSNDPVPEPAPHPQQSPPRISNGTLQIGVTSSGITNNEGSRWNRLERFCRRYLLSEENWINKKTKEQLMVAATVIATMTFQSVISPPGGVWQGDTTSDGHACTQFGFCEAGTAVVGYAWSPDFLKFVFFNSASFFSSLCVLLLLISGFPLDNNVIMWILTVLMVVAASCMLLTYMWALGLVSPNHIYYRIQKLGYLLVGTWAFLIALVGLIQTSRIVFWAKSRRRSSINAPPSGHSS</sequence>
<dbReference type="Pfam" id="PF12796">
    <property type="entry name" value="Ank_2"/>
    <property type="match status" value="2"/>
</dbReference>
<dbReference type="Pfam" id="PF13962">
    <property type="entry name" value="PGG"/>
    <property type="match status" value="1"/>
</dbReference>
<evidence type="ECO:0000256" key="6">
    <source>
        <dbReference type="ARBA" id="ARBA00023043"/>
    </source>
</evidence>
<evidence type="ECO:0000259" key="11">
    <source>
        <dbReference type="Pfam" id="PF13962"/>
    </source>
</evidence>
<feature type="transmembrane region" description="Helical" evidence="10">
    <location>
        <begin position="503"/>
        <end position="521"/>
    </location>
</feature>
<dbReference type="Proteomes" id="UP001367508">
    <property type="component" value="Unassembled WGS sequence"/>
</dbReference>
<evidence type="ECO:0000256" key="7">
    <source>
        <dbReference type="ARBA" id="ARBA00023136"/>
    </source>
</evidence>
<evidence type="ECO:0000256" key="2">
    <source>
        <dbReference type="ARBA" id="ARBA00004413"/>
    </source>
</evidence>
<dbReference type="PROSITE" id="PS50297">
    <property type="entry name" value="ANK_REP_REGION"/>
    <property type="match status" value="1"/>
</dbReference>
<evidence type="ECO:0000256" key="5">
    <source>
        <dbReference type="ARBA" id="ARBA00022989"/>
    </source>
</evidence>
<feature type="domain" description="PGG" evidence="11">
    <location>
        <begin position="372"/>
        <end position="488"/>
    </location>
</feature>
<evidence type="ECO:0000256" key="3">
    <source>
        <dbReference type="ARBA" id="ARBA00022692"/>
    </source>
</evidence>
<keyword evidence="6 8" id="KW-0040">ANK repeat</keyword>
<evidence type="ECO:0000256" key="10">
    <source>
        <dbReference type="SAM" id="Phobius"/>
    </source>
</evidence>
<dbReference type="SUPFAM" id="SSF48403">
    <property type="entry name" value="Ankyrin repeat"/>
    <property type="match status" value="1"/>
</dbReference>
<dbReference type="EMBL" id="JAYMYQ010000004">
    <property type="protein sequence ID" value="KAK7336954.1"/>
    <property type="molecule type" value="Genomic_DNA"/>
</dbReference>
<gene>
    <name evidence="12" type="ORF">VNO77_17508</name>
</gene>
<feature type="repeat" description="ANK" evidence="8">
    <location>
        <begin position="82"/>
        <end position="114"/>
    </location>
</feature>
<keyword evidence="4" id="KW-0677">Repeat</keyword>
<dbReference type="InterPro" id="IPR036770">
    <property type="entry name" value="Ankyrin_rpt-contain_sf"/>
</dbReference>
<evidence type="ECO:0000256" key="4">
    <source>
        <dbReference type="ARBA" id="ARBA00022737"/>
    </source>
</evidence>
<dbReference type="PROSITE" id="PS50088">
    <property type="entry name" value="ANK_REPEAT"/>
    <property type="match status" value="1"/>
</dbReference>
<keyword evidence="13" id="KW-1185">Reference proteome</keyword>
<feature type="compositionally biased region" description="Polar residues" evidence="9">
    <location>
        <begin position="329"/>
        <end position="346"/>
    </location>
</feature>
<feature type="transmembrane region" description="Helical" evidence="10">
    <location>
        <begin position="436"/>
        <end position="458"/>
    </location>
</feature>
<evidence type="ECO:0000256" key="9">
    <source>
        <dbReference type="SAM" id="MobiDB-lite"/>
    </source>
</evidence>
<keyword evidence="7 10" id="KW-0472">Membrane</keyword>
<reference evidence="12 13" key="1">
    <citation type="submission" date="2024-01" db="EMBL/GenBank/DDBJ databases">
        <title>The genomes of 5 underutilized Papilionoideae crops provide insights into root nodulation and disease resistanc.</title>
        <authorList>
            <person name="Jiang F."/>
        </authorList>
    </citation>
    <scope>NUCLEOTIDE SEQUENCE [LARGE SCALE GENOMIC DNA]</scope>
    <source>
        <strain evidence="12">LVBAO_FW01</strain>
        <tissue evidence="12">Leaves</tissue>
    </source>
</reference>
<organism evidence="12 13">
    <name type="scientific">Canavalia gladiata</name>
    <name type="common">Sword bean</name>
    <name type="synonym">Dolichos gladiatus</name>
    <dbReference type="NCBI Taxonomy" id="3824"/>
    <lineage>
        <taxon>Eukaryota</taxon>
        <taxon>Viridiplantae</taxon>
        <taxon>Streptophyta</taxon>
        <taxon>Embryophyta</taxon>
        <taxon>Tracheophyta</taxon>
        <taxon>Spermatophyta</taxon>
        <taxon>Magnoliopsida</taxon>
        <taxon>eudicotyledons</taxon>
        <taxon>Gunneridae</taxon>
        <taxon>Pentapetalae</taxon>
        <taxon>rosids</taxon>
        <taxon>fabids</taxon>
        <taxon>Fabales</taxon>
        <taxon>Fabaceae</taxon>
        <taxon>Papilionoideae</taxon>
        <taxon>50 kb inversion clade</taxon>
        <taxon>NPAAA clade</taxon>
        <taxon>indigoferoid/millettioid clade</taxon>
        <taxon>Phaseoleae</taxon>
        <taxon>Canavalia</taxon>
    </lineage>
</organism>
<protein>
    <recommendedName>
        <fullName evidence="11">PGG domain-containing protein</fullName>
    </recommendedName>
</protein>